<evidence type="ECO:0000259" key="3">
    <source>
        <dbReference type="PROSITE" id="PS50893"/>
    </source>
</evidence>
<dbReference type="EMBL" id="CP021995">
    <property type="protein sequence ID" value="ASD25597.1"/>
    <property type="molecule type" value="Genomic_DNA"/>
</dbReference>
<evidence type="ECO:0000313" key="4">
    <source>
        <dbReference type="EMBL" id="ASD25597.1"/>
    </source>
</evidence>
<name>A0A1Z3LUA7_BREDI</name>
<reference evidence="4 5" key="2">
    <citation type="submission" date="2017-06" db="EMBL/GenBank/DDBJ databases">
        <authorList>
            <person name="Kim H.J."/>
            <person name="Triplett B.A."/>
        </authorList>
    </citation>
    <scope>NUCLEOTIDE SEQUENCE [LARGE SCALE GENOMIC DNA]</scope>
    <source>
        <strain evidence="4 5">BZC3</strain>
    </source>
</reference>
<organism evidence="4 5">
    <name type="scientific">Brevundimonas diminuta</name>
    <name type="common">Pseudomonas diminuta</name>
    <dbReference type="NCBI Taxonomy" id="293"/>
    <lineage>
        <taxon>Bacteria</taxon>
        <taxon>Pseudomonadati</taxon>
        <taxon>Pseudomonadota</taxon>
        <taxon>Alphaproteobacteria</taxon>
        <taxon>Caulobacterales</taxon>
        <taxon>Caulobacteraceae</taxon>
        <taxon>Brevundimonas</taxon>
    </lineage>
</organism>
<dbReference type="PROSITE" id="PS50893">
    <property type="entry name" value="ABC_TRANSPORTER_2"/>
    <property type="match status" value="1"/>
</dbReference>
<evidence type="ECO:0000256" key="2">
    <source>
        <dbReference type="ARBA" id="ARBA00022840"/>
    </source>
</evidence>
<dbReference type="InterPro" id="IPR003593">
    <property type="entry name" value="AAA+_ATPase"/>
</dbReference>
<dbReference type="InterPro" id="IPR050334">
    <property type="entry name" value="Molybdenum_import_ModC"/>
</dbReference>
<feature type="domain" description="ABC transporter" evidence="3">
    <location>
        <begin position="1"/>
        <end position="235"/>
    </location>
</feature>
<accession>A0A1Z3LUA7</accession>
<dbReference type="PANTHER" id="PTHR43514:SF4">
    <property type="entry name" value="ABC TRANSPORTER I FAMILY MEMBER 10"/>
    <property type="match status" value="1"/>
</dbReference>
<keyword evidence="2 4" id="KW-0067">ATP-binding</keyword>
<dbReference type="Proteomes" id="UP000197024">
    <property type="component" value="Chromosome"/>
</dbReference>
<evidence type="ECO:0000313" key="5">
    <source>
        <dbReference type="Proteomes" id="UP000197024"/>
    </source>
</evidence>
<evidence type="ECO:0000256" key="1">
    <source>
        <dbReference type="ARBA" id="ARBA00022741"/>
    </source>
</evidence>
<dbReference type="InterPro" id="IPR003439">
    <property type="entry name" value="ABC_transporter-like_ATP-bd"/>
</dbReference>
<dbReference type="PANTHER" id="PTHR43514">
    <property type="entry name" value="ABC TRANSPORTER I FAMILY MEMBER 10"/>
    <property type="match status" value="1"/>
</dbReference>
<keyword evidence="1" id="KW-0547">Nucleotide-binding</keyword>
<dbReference type="InterPro" id="IPR027417">
    <property type="entry name" value="P-loop_NTPase"/>
</dbReference>
<dbReference type="SUPFAM" id="SSF52540">
    <property type="entry name" value="P-loop containing nucleoside triphosphate hydrolases"/>
    <property type="match status" value="1"/>
</dbReference>
<proteinExistence type="predicted"/>
<gene>
    <name evidence="4" type="ORF">CD943_01010</name>
</gene>
<dbReference type="GO" id="GO:0016887">
    <property type="term" value="F:ATP hydrolysis activity"/>
    <property type="evidence" value="ECO:0007669"/>
    <property type="project" value="InterPro"/>
</dbReference>
<dbReference type="RefSeq" id="WP_088409819.1">
    <property type="nucleotide sequence ID" value="NZ_CP021995.1"/>
</dbReference>
<dbReference type="AlphaFoldDB" id="A0A1Z3LUA7"/>
<sequence>MRLEADVSLRNGEGALTARFRIDEPLCVVTGASGAGKTTLLHMIAGMRRPDRGIIRLNGTTLFDSAAGVDLAPERRAIACVFQDDRLLPHMDVRANLLFGRADHRCERGMEEFDQVVDALGLRGLLRRKPASLSGGEKRRTALARALLQRPARLLLLDEPLTGLDLARREAALELIERRRDRTGTGVLYVTHQATEARRLGGTHLGVCVNDLGVARAQVRPPPGVVEAFPSPFFATS</sequence>
<dbReference type="SMART" id="SM00382">
    <property type="entry name" value="AAA"/>
    <property type="match status" value="1"/>
</dbReference>
<protein>
    <submittedName>
        <fullName evidence="4">Molybdenum ABC transporter ATP-binding protein</fullName>
    </submittedName>
</protein>
<reference evidence="4 5" key="1">
    <citation type="submission" date="2017-06" db="EMBL/GenBank/DDBJ databases">
        <title>Biodegradation of gentamicin by bacterial consortia AMQD4 in synthetic medium and raw gentamicin sewage.</title>
        <authorList>
            <person name="Chang H."/>
            <person name="Feng Y."/>
            <person name="Li Z."/>
            <person name="Xue J."/>
            <person name="Cheng D."/>
        </authorList>
    </citation>
    <scope>NUCLEOTIDE SEQUENCE [LARGE SCALE GENOMIC DNA]</scope>
    <source>
        <strain evidence="4 5">BZC3</strain>
    </source>
</reference>
<dbReference type="GO" id="GO:0005524">
    <property type="term" value="F:ATP binding"/>
    <property type="evidence" value="ECO:0007669"/>
    <property type="project" value="UniProtKB-KW"/>
</dbReference>
<dbReference type="Pfam" id="PF00005">
    <property type="entry name" value="ABC_tran"/>
    <property type="match status" value="1"/>
</dbReference>
<dbReference type="Gene3D" id="3.40.50.300">
    <property type="entry name" value="P-loop containing nucleotide triphosphate hydrolases"/>
    <property type="match status" value="1"/>
</dbReference>